<evidence type="ECO:0000313" key="2">
    <source>
        <dbReference type="Proteomes" id="UP001148662"/>
    </source>
</evidence>
<evidence type="ECO:0000313" key="1">
    <source>
        <dbReference type="EMBL" id="KAJ3546094.1"/>
    </source>
</evidence>
<gene>
    <name evidence="1" type="ORF">NM688_g5551</name>
</gene>
<reference evidence="1" key="1">
    <citation type="submission" date="2022-07" db="EMBL/GenBank/DDBJ databases">
        <title>Genome Sequence of Phlebia brevispora.</title>
        <authorList>
            <person name="Buettner E."/>
        </authorList>
    </citation>
    <scope>NUCLEOTIDE SEQUENCE</scope>
    <source>
        <strain evidence="1">MPL23</strain>
    </source>
</reference>
<accession>A0ACC1STK8</accession>
<name>A0ACC1STK8_9APHY</name>
<organism evidence="1 2">
    <name type="scientific">Phlebia brevispora</name>
    <dbReference type="NCBI Taxonomy" id="194682"/>
    <lineage>
        <taxon>Eukaryota</taxon>
        <taxon>Fungi</taxon>
        <taxon>Dikarya</taxon>
        <taxon>Basidiomycota</taxon>
        <taxon>Agaricomycotina</taxon>
        <taxon>Agaricomycetes</taxon>
        <taxon>Polyporales</taxon>
        <taxon>Meruliaceae</taxon>
        <taxon>Phlebia</taxon>
    </lineage>
</organism>
<comment type="caution">
    <text evidence="1">The sequence shown here is derived from an EMBL/GenBank/DDBJ whole genome shotgun (WGS) entry which is preliminary data.</text>
</comment>
<dbReference type="Proteomes" id="UP001148662">
    <property type="component" value="Unassembled WGS sequence"/>
</dbReference>
<keyword evidence="2" id="KW-1185">Reference proteome</keyword>
<protein>
    <submittedName>
        <fullName evidence="1">Uncharacterized protein</fullName>
    </submittedName>
</protein>
<sequence>MTSSFRNPYTAGTPTSLTFEPFPTSIDDDSLIPPHASLASKTETHVTRLRGIWRNAVDSVRTTVEGNAGMLLVAASQCFLSLVNVIVKYLSSLDPPVPALELIWARMAITWICCVTYMLYMNVPDPFWGPKEVRWLLVSRGFFGFVGISGVYYSLQYLSLSDATVLQFLAPITTIIVAAVLLGETFSWKHLLAGLCSLIGVVLIARPQFLFGHDTTQDGDASIRAEGEGEGLGVTSAQRLAAVGAALISVVGATGAYTSIRAIGKRAHTLHNLVSYSTQSVIVSTIAMIVLRVPVVIPTRLDWLALLLAIGLLGFVAQSLLTAGLQRETAGRGTMAVYAQMIFAVIFERIFFHTIPTPLSLIGTVIILASAICVALSKEVTSAKKRGTGVLPSTAEDISLEERLLDNREDALDEELKHSPSASED</sequence>
<proteinExistence type="predicted"/>
<dbReference type="EMBL" id="JANHOG010001034">
    <property type="protein sequence ID" value="KAJ3546094.1"/>
    <property type="molecule type" value="Genomic_DNA"/>
</dbReference>